<proteinExistence type="predicted"/>
<dbReference type="InterPro" id="IPR024768">
    <property type="entry name" value="Marf1"/>
</dbReference>
<accession>A0ABC8JTV8</accession>
<keyword evidence="3" id="KW-1185">Reference proteome</keyword>
<dbReference type="EMBL" id="CAKOAT010138821">
    <property type="protein sequence ID" value="CAH8337918.1"/>
    <property type="molecule type" value="Genomic_DNA"/>
</dbReference>
<dbReference type="Proteomes" id="UP001642260">
    <property type="component" value="Unassembled WGS sequence"/>
</dbReference>
<evidence type="ECO:0000313" key="3">
    <source>
        <dbReference type="Proteomes" id="UP001642260"/>
    </source>
</evidence>
<evidence type="ECO:0000259" key="1">
    <source>
        <dbReference type="Pfam" id="PF01936"/>
    </source>
</evidence>
<dbReference type="Pfam" id="PF01936">
    <property type="entry name" value="NYN"/>
    <property type="match status" value="4"/>
</dbReference>
<sequence length="614" mass="69423">MSKGRNMAKTWVCWNIVDYPIPEGLNPTAVFKNTKTALETQGYYGDLFFTVYCDDKNWHELYPHYSRAEVGLQIIRYSLAVVDNMLVDILLWGVENPIPSNFVLISNNISKETELFGVLEDLKSENYNILVAQFEEDASSGFVQISTSLFDGGNPSDQKENSQGVTNKDFNGEAKIGVFWNMEDCPIPKSLDPDKIYRNVKSGLANQGCHGEVSIWAYCEKDNDLSLADVTLVPAGDKSVRFKKMLKDILFWARQNRGSYPSIIPDLMVISNISGNTVFVRVLNSLNSNYNVLLTLSDVGKYISDVWLHPSLMPNKSKYIGDEWPDPSLKEPKTCLFWNIEDCPIPKGVHFNTMDYNFKSAIRNQGDYGEVLIKAYWDDTTANLETTDHNIRYVIENQSEGDEDPYVELDTMFSDILLWAIDNPAPSNLMVISRNISKETELLSLLQHLDSRGYNILVAHAEEAASTVVPFSVSFEWVLKVLFSEGNPLTSATFFQGESSQGVHNEKMESSLKRKKWHEANTAVFWNIEDCPMPGGIDTHMFLQNIKSVLTNHSSHGNVSITAYYDKNRSLDDFSLSDNITLVHTDPFMVSYVNNVWLLTSLFGGENPIDQTKH</sequence>
<name>A0ABC8JTV8_ERUVS</name>
<dbReference type="AlphaFoldDB" id="A0ABC8JTV8"/>
<evidence type="ECO:0000313" key="2">
    <source>
        <dbReference type="EMBL" id="CAH8337918.1"/>
    </source>
</evidence>
<feature type="domain" description="NYN" evidence="1">
    <location>
        <begin position="175"/>
        <end position="288"/>
    </location>
</feature>
<reference evidence="2 3" key="1">
    <citation type="submission" date="2022-03" db="EMBL/GenBank/DDBJ databases">
        <authorList>
            <person name="Macdonald S."/>
            <person name="Ahmed S."/>
            <person name="Newling K."/>
        </authorList>
    </citation>
    <scope>NUCLEOTIDE SEQUENCE [LARGE SCALE GENOMIC DNA]</scope>
</reference>
<dbReference type="PANTHER" id="PTHR14379:SF39">
    <property type="entry name" value="NYN DOMAIN-CONTAINING PROTEIN"/>
    <property type="match status" value="1"/>
</dbReference>
<dbReference type="InterPro" id="IPR021139">
    <property type="entry name" value="NYN"/>
</dbReference>
<dbReference type="CDD" id="cd10910">
    <property type="entry name" value="PIN_limkain_b1_N_like"/>
    <property type="match status" value="3"/>
</dbReference>
<gene>
    <name evidence="2" type="ORF">ERUC_LOCUS14740</name>
</gene>
<feature type="domain" description="NYN" evidence="1">
    <location>
        <begin position="9"/>
        <end position="137"/>
    </location>
</feature>
<organism evidence="2 3">
    <name type="scientific">Eruca vesicaria subsp. sativa</name>
    <name type="common">Garden rocket</name>
    <name type="synonym">Eruca sativa</name>
    <dbReference type="NCBI Taxonomy" id="29727"/>
    <lineage>
        <taxon>Eukaryota</taxon>
        <taxon>Viridiplantae</taxon>
        <taxon>Streptophyta</taxon>
        <taxon>Embryophyta</taxon>
        <taxon>Tracheophyta</taxon>
        <taxon>Spermatophyta</taxon>
        <taxon>Magnoliopsida</taxon>
        <taxon>eudicotyledons</taxon>
        <taxon>Gunneridae</taxon>
        <taxon>Pentapetalae</taxon>
        <taxon>rosids</taxon>
        <taxon>malvids</taxon>
        <taxon>Brassicales</taxon>
        <taxon>Brassicaceae</taxon>
        <taxon>Brassiceae</taxon>
        <taxon>Eruca</taxon>
    </lineage>
</organism>
<protein>
    <recommendedName>
        <fullName evidence="1">NYN domain-containing protein</fullName>
    </recommendedName>
</protein>
<feature type="domain" description="NYN" evidence="1">
    <location>
        <begin position="522"/>
        <end position="584"/>
    </location>
</feature>
<feature type="domain" description="NYN" evidence="1">
    <location>
        <begin position="333"/>
        <end position="464"/>
    </location>
</feature>
<comment type="caution">
    <text evidence="2">The sequence shown here is derived from an EMBL/GenBank/DDBJ whole genome shotgun (WGS) entry which is preliminary data.</text>
</comment>
<dbReference type="PANTHER" id="PTHR14379">
    <property type="entry name" value="LIMKAIN B LKAP"/>
    <property type="match status" value="1"/>
</dbReference>